<sequence>MASKPALMGKALSPATTGSPVDEEIWRFACTRARVICRYELYDWQSLEKSRASSEDR</sequence>
<accession>A0ABV3N6N1</accession>
<keyword evidence="2" id="KW-1185">Reference proteome</keyword>
<name>A0ABV3N6N1_9GAMM</name>
<organism evidence="1 2">
    <name type="scientific">Erwinia papayae</name>
    <dbReference type="NCBI Taxonomy" id="206499"/>
    <lineage>
        <taxon>Bacteria</taxon>
        <taxon>Pseudomonadati</taxon>
        <taxon>Pseudomonadota</taxon>
        <taxon>Gammaproteobacteria</taxon>
        <taxon>Enterobacterales</taxon>
        <taxon>Erwiniaceae</taxon>
        <taxon>Erwinia</taxon>
    </lineage>
</organism>
<proteinExistence type="predicted"/>
<reference evidence="1 2" key="1">
    <citation type="submission" date="2024-07" db="EMBL/GenBank/DDBJ databases">
        <authorList>
            <person name="Dulla G.F.J."/>
            <person name="Delorm J.G."/>
        </authorList>
    </citation>
    <scope>NUCLEOTIDE SEQUENCE [LARGE SCALE GENOMIC DNA]</scope>
    <source>
        <strain evidence="1 2">JGD 233</strain>
    </source>
</reference>
<dbReference type="RefSeq" id="WP_367168470.1">
    <property type="nucleotide sequence ID" value="NZ_JBFKZN010000012.1"/>
</dbReference>
<dbReference type="EMBL" id="JBFKZN010000012">
    <property type="protein sequence ID" value="MEW5291392.1"/>
    <property type="molecule type" value="Genomic_DNA"/>
</dbReference>
<evidence type="ECO:0000313" key="2">
    <source>
        <dbReference type="Proteomes" id="UP001554567"/>
    </source>
</evidence>
<comment type="caution">
    <text evidence="1">The sequence shown here is derived from an EMBL/GenBank/DDBJ whole genome shotgun (WGS) entry which is preliminary data.</text>
</comment>
<evidence type="ECO:0000313" key="1">
    <source>
        <dbReference type="EMBL" id="MEW5291392.1"/>
    </source>
</evidence>
<dbReference type="Proteomes" id="UP001554567">
    <property type="component" value="Unassembled WGS sequence"/>
</dbReference>
<gene>
    <name evidence="1" type="ORF">ABW286_19765</name>
</gene>
<protein>
    <submittedName>
        <fullName evidence="1">Uncharacterized protein</fullName>
    </submittedName>
</protein>